<reference evidence="1" key="1">
    <citation type="journal article" date="2014" name="Genome Biol. Evol.">
        <title>Pangenome evidence for extensive interdomain horizontal transfer affecting lineage core and shell genes in uncultured planktonic thaumarchaeota and euryarchaeota.</title>
        <authorList>
            <person name="Deschamps P."/>
            <person name="Zivanovic Y."/>
            <person name="Moreira D."/>
            <person name="Rodriguez-Valera F."/>
            <person name="Lopez-Garcia P."/>
        </authorList>
    </citation>
    <scope>NUCLEOTIDE SEQUENCE</scope>
</reference>
<name>A0A075G8V0_9ARCH</name>
<dbReference type="EMBL" id="KF900579">
    <property type="protein sequence ID" value="AIF00054.1"/>
    <property type="molecule type" value="Genomic_DNA"/>
</dbReference>
<dbReference type="AlphaFoldDB" id="A0A075G8V0"/>
<sequence>MHGQFLFLKIFGLTVKHMNCRRCHHTDEAHESTENNSLVKRGKCMIPTCHCGQYSDAIKKIDEELL</sequence>
<evidence type="ECO:0000313" key="1">
    <source>
        <dbReference type="EMBL" id="AIF00054.1"/>
    </source>
</evidence>
<organism evidence="1">
    <name type="scientific">uncultured marine thaumarchaeote KM3_128_G11</name>
    <dbReference type="NCBI Taxonomy" id="1455996"/>
    <lineage>
        <taxon>Archaea</taxon>
        <taxon>Nitrososphaerota</taxon>
        <taxon>environmental samples</taxon>
    </lineage>
</organism>
<protein>
    <submittedName>
        <fullName evidence="1">Uncharacterized protein</fullName>
    </submittedName>
</protein>
<proteinExistence type="predicted"/>
<accession>A0A075G8V0</accession>